<dbReference type="EMBL" id="QRHA01000003">
    <property type="protein sequence ID" value="RDV27568.1"/>
    <property type="molecule type" value="Genomic_DNA"/>
</dbReference>
<dbReference type="PANTHER" id="PTHR13136:SF11">
    <property type="entry name" value="TESTIS-EXPRESSED PROTEIN 30"/>
    <property type="match status" value="1"/>
</dbReference>
<gene>
    <name evidence="2" type="ORF">DXV75_05955</name>
</gene>
<proteinExistence type="predicted"/>
<dbReference type="InterPro" id="IPR029058">
    <property type="entry name" value="AB_hydrolase_fold"/>
</dbReference>
<comment type="caution">
    <text evidence="2">The sequence shown here is derived from an EMBL/GenBank/DDBJ whole genome shotgun (WGS) entry which is preliminary data.</text>
</comment>
<dbReference type="GO" id="GO:0016787">
    <property type="term" value="F:hydrolase activity"/>
    <property type="evidence" value="ECO:0007669"/>
    <property type="project" value="UniProtKB-KW"/>
</dbReference>
<dbReference type="AlphaFoldDB" id="A0A3D8MBD4"/>
<organism evidence="2 3">
    <name type="scientific">Alteromonas aestuariivivens</name>
    <dbReference type="NCBI Taxonomy" id="1938339"/>
    <lineage>
        <taxon>Bacteria</taxon>
        <taxon>Pseudomonadati</taxon>
        <taxon>Pseudomonadota</taxon>
        <taxon>Gammaproteobacteria</taxon>
        <taxon>Alteromonadales</taxon>
        <taxon>Alteromonadaceae</taxon>
        <taxon>Alteromonas/Salinimonas group</taxon>
        <taxon>Alteromonas</taxon>
    </lineage>
</organism>
<accession>A0A3D8MBD4</accession>
<dbReference type="RefSeq" id="WP_115592467.1">
    <property type="nucleotide sequence ID" value="NZ_QRHA01000003.1"/>
</dbReference>
<dbReference type="Pfam" id="PF20408">
    <property type="entry name" value="Abhydrolase_11"/>
    <property type="match status" value="1"/>
</dbReference>
<keyword evidence="2" id="KW-0378">Hydrolase</keyword>
<dbReference type="OrthoDB" id="652634at2"/>
<name>A0A3D8MBD4_9ALTE</name>
<dbReference type="Gene3D" id="3.40.50.1820">
    <property type="entry name" value="alpha/beta hydrolase"/>
    <property type="match status" value="1"/>
</dbReference>
<dbReference type="InterPro" id="IPR046879">
    <property type="entry name" value="KANL3/Tex30_Abhydrolase"/>
</dbReference>
<sequence length="208" mass="23251">MSDYLVTPAQNPLARLIFAHGAGAGMDSPFMQQMADLLGERGIEVVRFNFPYMQTIAETGKRRPPDRMPRLLEHFQQVISEMAQRQPLATFVGGKSMGGRAATLLVEQADVKGAVVMGYPFHPPGKPEKLRTEHLVSLSKPLLVLQGERDTFGRREEVQQYPLASSIETHFLADGDHSLKPRKASGFDYTQHLAEAADRAVHFMEQHR</sequence>
<dbReference type="Proteomes" id="UP000256561">
    <property type="component" value="Unassembled WGS sequence"/>
</dbReference>
<dbReference type="SUPFAM" id="SSF53474">
    <property type="entry name" value="alpha/beta-Hydrolases"/>
    <property type="match status" value="1"/>
</dbReference>
<keyword evidence="3" id="KW-1185">Reference proteome</keyword>
<evidence type="ECO:0000313" key="3">
    <source>
        <dbReference type="Proteomes" id="UP000256561"/>
    </source>
</evidence>
<evidence type="ECO:0000313" key="2">
    <source>
        <dbReference type="EMBL" id="RDV27568.1"/>
    </source>
</evidence>
<dbReference type="PANTHER" id="PTHR13136">
    <property type="entry name" value="TESTIS DEVELOPMENT PROTEIN PRTD"/>
    <property type="match status" value="1"/>
</dbReference>
<reference evidence="3" key="1">
    <citation type="submission" date="2018-08" db="EMBL/GenBank/DDBJ databases">
        <authorList>
            <person name="Zhang J."/>
            <person name="Du Z.-J."/>
        </authorList>
    </citation>
    <scope>NUCLEOTIDE SEQUENCE [LARGE SCALE GENOMIC DNA]</scope>
    <source>
        <strain evidence="3">KCTC 52655</strain>
    </source>
</reference>
<evidence type="ECO:0000259" key="1">
    <source>
        <dbReference type="Pfam" id="PF20408"/>
    </source>
</evidence>
<protein>
    <submittedName>
        <fullName evidence="2">Alpha/beta fold hydrolase</fullName>
    </submittedName>
</protein>
<feature type="domain" description="KANL3/Tex30 alpha/beta hydrolase-like" evidence="1">
    <location>
        <begin position="14"/>
        <end position="204"/>
    </location>
</feature>
<dbReference type="InterPro" id="IPR026555">
    <property type="entry name" value="NSL3/Tex30"/>
</dbReference>